<dbReference type="PIRSF" id="PIRSF000410">
    <property type="entry name" value="CheR"/>
    <property type="match status" value="1"/>
</dbReference>
<gene>
    <name evidence="8" type="ORF">F1188_19030</name>
</gene>
<dbReference type="SMART" id="SM00138">
    <property type="entry name" value="MeTrc"/>
    <property type="match status" value="1"/>
</dbReference>
<dbReference type="GO" id="GO:0008983">
    <property type="term" value="F:protein-glutamate O-methyltransferase activity"/>
    <property type="evidence" value="ECO:0007669"/>
    <property type="project" value="UniProtKB-EC"/>
</dbReference>
<dbReference type="Gene3D" id="3.40.50.150">
    <property type="entry name" value="Vaccinia Virus protein VP39"/>
    <property type="match status" value="1"/>
</dbReference>
<dbReference type="OrthoDB" id="9816309at2"/>
<dbReference type="AlphaFoldDB" id="A0A5M6I7U8"/>
<evidence type="ECO:0000256" key="5">
    <source>
        <dbReference type="PIRNR" id="PIRNR000410"/>
    </source>
</evidence>
<evidence type="ECO:0000259" key="7">
    <source>
        <dbReference type="PROSITE" id="PS50123"/>
    </source>
</evidence>
<evidence type="ECO:0000256" key="6">
    <source>
        <dbReference type="PIRSR" id="PIRSR000410-1"/>
    </source>
</evidence>
<feature type="domain" description="CheR-type methyltransferase" evidence="7">
    <location>
        <begin position="1"/>
        <end position="280"/>
    </location>
</feature>
<dbReference type="Pfam" id="PF01739">
    <property type="entry name" value="CheR"/>
    <property type="match status" value="1"/>
</dbReference>
<protein>
    <recommendedName>
        <fullName evidence="5">Chemotaxis protein methyltransferase</fullName>
        <ecNumber evidence="5">2.1.1.80</ecNumber>
    </recommendedName>
</protein>
<evidence type="ECO:0000256" key="2">
    <source>
        <dbReference type="ARBA" id="ARBA00022603"/>
    </source>
</evidence>
<dbReference type="GO" id="GO:0032259">
    <property type="term" value="P:methylation"/>
    <property type="evidence" value="ECO:0007669"/>
    <property type="project" value="UniProtKB-KW"/>
</dbReference>
<dbReference type="EMBL" id="VWPJ01000030">
    <property type="protein sequence ID" value="KAA5603828.1"/>
    <property type="molecule type" value="Genomic_DNA"/>
</dbReference>
<feature type="binding site" evidence="6">
    <location>
        <position position="79"/>
    </location>
    <ligand>
        <name>S-adenosyl-L-methionine</name>
        <dbReference type="ChEBI" id="CHEBI:59789"/>
    </ligand>
</feature>
<dbReference type="Pfam" id="PF03705">
    <property type="entry name" value="CheR_N"/>
    <property type="match status" value="1"/>
</dbReference>
<keyword evidence="3 5" id="KW-0808">Transferase</keyword>
<evidence type="ECO:0000256" key="1">
    <source>
        <dbReference type="ARBA" id="ARBA00001541"/>
    </source>
</evidence>
<dbReference type="InterPro" id="IPR036804">
    <property type="entry name" value="CheR_N_sf"/>
</dbReference>
<proteinExistence type="predicted"/>
<accession>A0A5M6I7U8</accession>
<dbReference type="InterPro" id="IPR000780">
    <property type="entry name" value="CheR_MeTrfase"/>
</dbReference>
<dbReference type="PANTHER" id="PTHR24422:SF10">
    <property type="entry name" value="CHEMOTAXIS PROTEIN METHYLTRANSFERASE 2"/>
    <property type="match status" value="1"/>
</dbReference>
<keyword evidence="9" id="KW-1185">Reference proteome</keyword>
<dbReference type="InterPro" id="IPR026024">
    <property type="entry name" value="Chemotaxis_MeTrfase_CheR"/>
</dbReference>
<evidence type="ECO:0000256" key="3">
    <source>
        <dbReference type="ARBA" id="ARBA00022679"/>
    </source>
</evidence>
<feature type="binding site" evidence="6">
    <location>
        <begin position="221"/>
        <end position="222"/>
    </location>
    <ligand>
        <name>S-adenosyl-L-methionine</name>
        <dbReference type="ChEBI" id="CHEBI:59789"/>
    </ligand>
</feature>
<comment type="function">
    <text evidence="5">Methylation of the membrane-bound methyl-accepting chemotaxis proteins (MCP) to form gamma-glutamyl methyl ester residues in MCP.</text>
</comment>
<dbReference type="Gene3D" id="1.10.155.10">
    <property type="entry name" value="Chemotaxis receptor methyltransferase CheR, N-terminal domain"/>
    <property type="match status" value="1"/>
</dbReference>
<feature type="binding site" evidence="6">
    <location>
        <position position="77"/>
    </location>
    <ligand>
        <name>S-adenosyl-L-methionine</name>
        <dbReference type="ChEBI" id="CHEBI:59789"/>
    </ligand>
</feature>
<sequence>METATAISADEYDRFRTYFYRKTGIRFEDSKRYFVDKRLESRIRETGHDSFRSYFMALRFEAAQTELQALTNLLTTNETYFYREDYQFRAMVRDVLPEIARHKRAGDIIRIWSLPCSTGEEPYSIALHLLEHWPGIETWDVEILASDIDTNALEKARAGCYGKRSIGFLPRPVLDRYFEAKTSDVWQISEMLRRSVNFSRANITDVNDMRGYANIDVVYCRNMLIYFDDQSRRAAVETLYGAMSPGGFIFLGHSESMSRMSGLFQVRRFADGIVYQKPRAENGG</sequence>
<evidence type="ECO:0000256" key="4">
    <source>
        <dbReference type="ARBA" id="ARBA00022691"/>
    </source>
</evidence>
<reference evidence="8 9" key="1">
    <citation type="submission" date="2019-09" db="EMBL/GenBank/DDBJ databases">
        <title>Genome sequence of Roseospira marina, one of the more divergent members of the non-sulfur purple photosynthetic bacterial family, the Rhodospirillaceae.</title>
        <authorList>
            <person name="Meyer T."/>
            <person name="Kyndt J."/>
        </authorList>
    </citation>
    <scope>NUCLEOTIDE SEQUENCE [LARGE SCALE GENOMIC DNA]</scope>
    <source>
        <strain evidence="8 9">DSM 15113</strain>
    </source>
</reference>
<dbReference type="SUPFAM" id="SSF53335">
    <property type="entry name" value="S-adenosyl-L-methionine-dependent methyltransferases"/>
    <property type="match status" value="1"/>
</dbReference>
<dbReference type="InterPro" id="IPR022641">
    <property type="entry name" value="CheR_N"/>
</dbReference>
<feature type="binding site" evidence="6">
    <location>
        <position position="147"/>
    </location>
    <ligand>
        <name>S-adenosyl-L-methionine</name>
        <dbReference type="ChEBI" id="CHEBI:59789"/>
    </ligand>
</feature>
<dbReference type="PROSITE" id="PS50123">
    <property type="entry name" value="CHER"/>
    <property type="match status" value="1"/>
</dbReference>
<evidence type="ECO:0000313" key="8">
    <source>
        <dbReference type="EMBL" id="KAA5603828.1"/>
    </source>
</evidence>
<dbReference type="InterPro" id="IPR022642">
    <property type="entry name" value="CheR_C"/>
</dbReference>
<comment type="catalytic activity">
    <reaction evidence="1 5">
        <text>L-glutamyl-[protein] + S-adenosyl-L-methionine = [protein]-L-glutamate 5-O-methyl ester + S-adenosyl-L-homocysteine</text>
        <dbReference type="Rhea" id="RHEA:24452"/>
        <dbReference type="Rhea" id="RHEA-COMP:10208"/>
        <dbReference type="Rhea" id="RHEA-COMP:10311"/>
        <dbReference type="ChEBI" id="CHEBI:29973"/>
        <dbReference type="ChEBI" id="CHEBI:57856"/>
        <dbReference type="ChEBI" id="CHEBI:59789"/>
        <dbReference type="ChEBI" id="CHEBI:82795"/>
        <dbReference type="EC" id="2.1.1.80"/>
    </reaction>
</comment>
<evidence type="ECO:0000313" key="9">
    <source>
        <dbReference type="Proteomes" id="UP000324065"/>
    </source>
</evidence>
<dbReference type="InterPro" id="IPR029063">
    <property type="entry name" value="SAM-dependent_MTases_sf"/>
</dbReference>
<organism evidence="8 9">
    <name type="scientific">Roseospira marina</name>
    <dbReference type="NCBI Taxonomy" id="140057"/>
    <lineage>
        <taxon>Bacteria</taxon>
        <taxon>Pseudomonadati</taxon>
        <taxon>Pseudomonadota</taxon>
        <taxon>Alphaproteobacteria</taxon>
        <taxon>Rhodospirillales</taxon>
        <taxon>Rhodospirillaceae</taxon>
        <taxon>Roseospira</taxon>
    </lineage>
</organism>
<dbReference type="PRINTS" id="PR00996">
    <property type="entry name" value="CHERMTFRASE"/>
</dbReference>
<dbReference type="SUPFAM" id="SSF47757">
    <property type="entry name" value="Chemotaxis receptor methyltransferase CheR, N-terminal domain"/>
    <property type="match status" value="1"/>
</dbReference>
<dbReference type="EC" id="2.1.1.80" evidence="5"/>
<name>A0A5M6I7U8_9PROT</name>
<keyword evidence="4 5" id="KW-0949">S-adenosyl-L-methionine</keyword>
<feature type="binding site" evidence="6">
    <location>
        <position position="121"/>
    </location>
    <ligand>
        <name>S-adenosyl-L-methionine</name>
        <dbReference type="ChEBI" id="CHEBI:59789"/>
    </ligand>
</feature>
<comment type="caution">
    <text evidence="8">The sequence shown here is derived from an EMBL/GenBank/DDBJ whole genome shotgun (WGS) entry which is preliminary data.</text>
</comment>
<dbReference type="InterPro" id="IPR050903">
    <property type="entry name" value="Bact_Chemotaxis_MeTrfase"/>
</dbReference>
<feature type="binding site" evidence="6">
    <location>
        <position position="83"/>
    </location>
    <ligand>
        <name>S-adenosyl-L-methionine</name>
        <dbReference type="ChEBI" id="CHEBI:59789"/>
    </ligand>
</feature>
<dbReference type="Proteomes" id="UP000324065">
    <property type="component" value="Unassembled WGS sequence"/>
</dbReference>
<keyword evidence="2 5" id="KW-0489">Methyltransferase</keyword>
<dbReference type="PANTHER" id="PTHR24422">
    <property type="entry name" value="CHEMOTAXIS PROTEIN METHYLTRANSFERASE"/>
    <property type="match status" value="1"/>
</dbReference>